<accession>A0A9D9DE47</accession>
<dbReference type="Pfam" id="PF04343">
    <property type="entry name" value="DUF488"/>
    <property type="match status" value="1"/>
</dbReference>
<name>A0A9D9DE47_9PROT</name>
<reference evidence="1" key="2">
    <citation type="journal article" date="2021" name="PeerJ">
        <title>Extensive microbial diversity within the chicken gut microbiome revealed by metagenomics and culture.</title>
        <authorList>
            <person name="Gilroy R."/>
            <person name="Ravi A."/>
            <person name="Getino M."/>
            <person name="Pursley I."/>
            <person name="Horton D.L."/>
            <person name="Alikhan N.F."/>
            <person name="Baker D."/>
            <person name="Gharbi K."/>
            <person name="Hall N."/>
            <person name="Watson M."/>
            <person name="Adriaenssens E.M."/>
            <person name="Foster-Nyarko E."/>
            <person name="Jarju S."/>
            <person name="Secka A."/>
            <person name="Antonio M."/>
            <person name="Oren A."/>
            <person name="Chaudhuri R.R."/>
            <person name="La Ragione R."/>
            <person name="Hildebrand F."/>
            <person name="Pallen M.J."/>
        </authorList>
    </citation>
    <scope>NUCLEOTIDE SEQUENCE</scope>
    <source>
        <strain evidence="1">8207</strain>
    </source>
</reference>
<reference evidence="1" key="1">
    <citation type="submission" date="2020-10" db="EMBL/GenBank/DDBJ databases">
        <authorList>
            <person name="Gilroy R."/>
        </authorList>
    </citation>
    <scope>NUCLEOTIDE SEQUENCE</scope>
    <source>
        <strain evidence="1">8207</strain>
    </source>
</reference>
<gene>
    <name evidence="1" type="ORF">IAC69_03525</name>
</gene>
<evidence type="ECO:0000313" key="2">
    <source>
        <dbReference type="Proteomes" id="UP000823630"/>
    </source>
</evidence>
<dbReference type="InterPro" id="IPR007438">
    <property type="entry name" value="DUF488"/>
</dbReference>
<proteinExistence type="predicted"/>
<dbReference type="PANTHER" id="PTHR39337">
    <property type="entry name" value="BLR5642 PROTEIN"/>
    <property type="match status" value="1"/>
</dbReference>
<protein>
    <submittedName>
        <fullName evidence="1">DUF488 domain-containing protein</fullName>
    </submittedName>
</protein>
<dbReference type="PANTHER" id="PTHR39337:SF1">
    <property type="entry name" value="BLR5642 PROTEIN"/>
    <property type="match status" value="1"/>
</dbReference>
<dbReference type="Proteomes" id="UP000823630">
    <property type="component" value="Unassembled WGS sequence"/>
</dbReference>
<evidence type="ECO:0000313" key="1">
    <source>
        <dbReference type="EMBL" id="MBO8425520.1"/>
    </source>
</evidence>
<sequence length="141" mass="16008">MAKIFTIGFSGKSPDAFLDVLNAVRVRTVWDIRLWRTSTYVPFYSGDSLAGVLGPRYEYHPEFAPTAEILSGYKDGRITWPDYERMYRELLSTHHPTAGIASDALDRVCLLCTEKSATQCHRRLAAEYIAEQIPDVEIVHL</sequence>
<dbReference type="AlphaFoldDB" id="A0A9D9DE47"/>
<comment type="caution">
    <text evidence="1">The sequence shown here is derived from an EMBL/GenBank/DDBJ whole genome shotgun (WGS) entry which is preliminary data.</text>
</comment>
<organism evidence="1 2">
    <name type="scientific">Candidatus Enterousia avistercoris</name>
    <dbReference type="NCBI Taxonomy" id="2840788"/>
    <lineage>
        <taxon>Bacteria</taxon>
        <taxon>Pseudomonadati</taxon>
        <taxon>Pseudomonadota</taxon>
        <taxon>Alphaproteobacteria</taxon>
        <taxon>Candidatus Enterousia</taxon>
    </lineage>
</organism>
<dbReference type="EMBL" id="JADINC010000056">
    <property type="protein sequence ID" value="MBO8425520.1"/>
    <property type="molecule type" value="Genomic_DNA"/>
</dbReference>